<dbReference type="EMBL" id="JAPESX010001286">
    <property type="protein sequence ID" value="KAJ8115577.1"/>
    <property type="molecule type" value="Genomic_DNA"/>
</dbReference>
<dbReference type="Proteomes" id="UP001153334">
    <property type="component" value="Unassembled WGS sequence"/>
</dbReference>
<organism evidence="1 2">
    <name type="scientific">Nemania bipapillata</name>
    <dbReference type="NCBI Taxonomy" id="110536"/>
    <lineage>
        <taxon>Eukaryota</taxon>
        <taxon>Fungi</taxon>
        <taxon>Dikarya</taxon>
        <taxon>Ascomycota</taxon>
        <taxon>Pezizomycotina</taxon>
        <taxon>Sordariomycetes</taxon>
        <taxon>Xylariomycetidae</taxon>
        <taxon>Xylariales</taxon>
        <taxon>Xylariaceae</taxon>
        <taxon>Nemania</taxon>
    </lineage>
</organism>
<sequence length="424" mass="48046">MESTARIVQLASMIASHTEAINDYLNDRGFRTPSFSLDALDSPGIPSDAVNIQAARASVISACSELKDLLTGPRNLLKFQWTDYVSVKAILRFKLDQSFDVDSSTTFKKMSEFSGLDERTVRRIVRHGIINHRFFRENEPGVITHSALTAILAQDPAARNSLVVELDEFWPAGVHMADAMEQWPNSEECNETGFTVANHTTKSMYDFFADHPDRGGRFARYFSKPEPVAAADEILDNYDWAKKRKMVDVGGSHGAVAIGIARRFQDIQCIVQDLPGPVAEGESRLPGDLKDRVTFMAHDFFKPQPVEADVYFFRSIFHNWPDKYCIKILQNLVPILKTGARIIIHERVLPGLERLDTADAMRAINLDVGMQQLLNAQQRELHEWPELFRRADHRFHYVGAYHPEGAIRWIIEAEWQDEEMGGTA</sequence>
<keyword evidence="2" id="KW-1185">Reference proteome</keyword>
<comment type="caution">
    <text evidence="1">The sequence shown here is derived from an EMBL/GenBank/DDBJ whole genome shotgun (WGS) entry which is preliminary data.</text>
</comment>
<evidence type="ECO:0000313" key="2">
    <source>
        <dbReference type="Proteomes" id="UP001153334"/>
    </source>
</evidence>
<protein>
    <submittedName>
        <fullName evidence="1">Uncharacterized protein</fullName>
    </submittedName>
</protein>
<reference evidence="1" key="1">
    <citation type="submission" date="2022-11" db="EMBL/GenBank/DDBJ databases">
        <title>Genome Sequence of Nemania bipapillata.</title>
        <authorList>
            <person name="Buettner E."/>
        </authorList>
    </citation>
    <scope>NUCLEOTIDE SEQUENCE</scope>
    <source>
        <strain evidence="1">CP14</strain>
    </source>
</reference>
<gene>
    <name evidence="1" type="ORF">ONZ43_g4636</name>
</gene>
<name>A0ACC2IKC0_9PEZI</name>
<proteinExistence type="predicted"/>
<accession>A0ACC2IKC0</accession>
<evidence type="ECO:0000313" key="1">
    <source>
        <dbReference type="EMBL" id="KAJ8115577.1"/>
    </source>
</evidence>